<keyword evidence="1 4" id="KW-0808">Transferase</keyword>
<protein>
    <submittedName>
        <fullName evidence="4">N-acetylmuramate alpha-1-phosphate uridylyltransferase</fullName>
        <ecNumber evidence="4">2.7.7.99</ecNumber>
    </submittedName>
</protein>
<dbReference type="PANTHER" id="PTHR43584:SF8">
    <property type="entry name" value="N-ACETYLMURAMATE ALPHA-1-PHOSPHATE URIDYLYLTRANSFERASE"/>
    <property type="match status" value="1"/>
</dbReference>
<dbReference type="InterPro" id="IPR005835">
    <property type="entry name" value="NTP_transferase_dom"/>
</dbReference>
<reference evidence="4" key="1">
    <citation type="submission" date="2023-10" db="EMBL/GenBank/DDBJ databases">
        <title>The first scallop-associated chemosynthetic bacterial symbiont.</title>
        <authorList>
            <person name="Lin Y.-T."/>
            <person name="Sun J."/>
            <person name="Ip J.C.-H."/>
            <person name="He X."/>
            <person name="Gao Z.-M."/>
            <person name="Perez M."/>
            <person name="Xu T."/>
            <person name="Qian P.-Y."/>
            <person name="Qiu J.-W."/>
        </authorList>
    </citation>
    <scope>NUCLEOTIDE SEQUENCE</scope>
    <source>
        <strain evidence="4">Gill1</strain>
    </source>
</reference>
<dbReference type="EMBL" id="CP138327">
    <property type="protein sequence ID" value="WXU00006.1"/>
    <property type="molecule type" value="Genomic_DNA"/>
</dbReference>
<dbReference type="InterPro" id="IPR029044">
    <property type="entry name" value="Nucleotide-diphossugar_trans"/>
</dbReference>
<proteinExistence type="predicted"/>
<dbReference type="Gene3D" id="3.90.550.10">
    <property type="entry name" value="Spore Coat Polysaccharide Biosynthesis Protein SpsA, Chain A"/>
    <property type="match status" value="1"/>
</dbReference>
<sequence>MKAMILAAGRGERMMPLTKNTPKPLLKVHGKTLIEHTIDRLKDANITDIVINTAYLGDKIQKYLGNGSQFGVKIQYSAENTALETAGGIIQALPLLDDKPFIVINADVLCNLDLSIPTLPSDSLAHLVLIDNPAHNTNGDFSLNNNKVILKQAKTYTFSGIGIYHPDFFKAHLDSEQKLPLITLFKEAINRKKLTGKYYQCDWQDIGTPERLEFVNKL</sequence>
<gene>
    <name evidence="4" type="primary">murU</name>
    <name evidence="4" type="ORF">Ctma_0711</name>
</gene>
<evidence type="ECO:0000313" key="4">
    <source>
        <dbReference type="EMBL" id="WXU00006.1"/>
    </source>
</evidence>
<name>A0AAU6PG99_9GAMM</name>
<dbReference type="EC" id="2.7.7.99" evidence="4"/>
<organism evidence="4">
    <name type="scientific">Catillopecten margaritatus gill symbiont</name>
    <dbReference type="NCBI Taxonomy" id="3083288"/>
    <lineage>
        <taxon>Bacteria</taxon>
        <taxon>Pseudomonadati</taxon>
        <taxon>Pseudomonadota</taxon>
        <taxon>Gammaproteobacteria</taxon>
        <taxon>sulfur-oxidizing symbionts</taxon>
    </lineage>
</organism>
<dbReference type="CDD" id="cd06422">
    <property type="entry name" value="NTP_transferase_like_1"/>
    <property type="match status" value="1"/>
</dbReference>
<evidence type="ECO:0000256" key="1">
    <source>
        <dbReference type="ARBA" id="ARBA00022679"/>
    </source>
</evidence>
<evidence type="ECO:0000256" key="2">
    <source>
        <dbReference type="ARBA" id="ARBA00022695"/>
    </source>
</evidence>
<dbReference type="AlphaFoldDB" id="A0AAU6PG99"/>
<dbReference type="SUPFAM" id="SSF53448">
    <property type="entry name" value="Nucleotide-diphospho-sugar transferases"/>
    <property type="match status" value="1"/>
</dbReference>
<evidence type="ECO:0000259" key="3">
    <source>
        <dbReference type="Pfam" id="PF00483"/>
    </source>
</evidence>
<dbReference type="InterPro" id="IPR050065">
    <property type="entry name" value="GlmU-like"/>
</dbReference>
<dbReference type="InterPro" id="IPR054790">
    <property type="entry name" value="MurU"/>
</dbReference>
<dbReference type="NCBIfam" id="NF045761">
    <property type="entry name" value="NAMPUrTaseMurU"/>
    <property type="match status" value="1"/>
</dbReference>
<dbReference type="GO" id="GO:0016779">
    <property type="term" value="F:nucleotidyltransferase activity"/>
    <property type="evidence" value="ECO:0007669"/>
    <property type="project" value="UniProtKB-KW"/>
</dbReference>
<dbReference type="Pfam" id="PF00483">
    <property type="entry name" value="NTP_transferase"/>
    <property type="match status" value="1"/>
</dbReference>
<keyword evidence="2 4" id="KW-0548">Nucleotidyltransferase</keyword>
<feature type="domain" description="Nucleotidyl transferase" evidence="3">
    <location>
        <begin position="2"/>
        <end position="114"/>
    </location>
</feature>
<accession>A0AAU6PG99</accession>
<dbReference type="PANTHER" id="PTHR43584">
    <property type="entry name" value="NUCLEOTIDYL TRANSFERASE"/>
    <property type="match status" value="1"/>
</dbReference>